<keyword evidence="1" id="KW-1003">Cell membrane</keyword>
<evidence type="ECO:0000256" key="4">
    <source>
        <dbReference type="ARBA" id="ARBA00023139"/>
    </source>
</evidence>
<name>A0A1S8YRM7_9GAMM</name>
<keyword evidence="5" id="KW-0449">Lipoprotein</keyword>
<feature type="chain" id="PRO_5012436298" description="Lipoprotein YgdI/YgdR-like SH3-like domain-containing protein" evidence="7">
    <location>
        <begin position="22"/>
        <end position="74"/>
    </location>
</feature>
<dbReference type="Gene3D" id="2.30.30.100">
    <property type="match status" value="1"/>
</dbReference>
<gene>
    <name evidence="9" type="ORF">BTJ39_05785</name>
</gene>
<dbReference type="NCBIfam" id="NF033216">
    <property type="entry name" value="lipo_YgdI_YgdR"/>
    <property type="match status" value="1"/>
</dbReference>
<keyword evidence="2 7" id="KW-0732">Signal</keyword>
<dbReference type="STRING" id="1926881.BTJ39_05785"/>
<reference evidence="9 10" key="1">
    <citation type="submission" date="2016-12" db="EMBL/GenBank/DDBJ databases">
        <title>Izhakiella australiana sp. nov. of genus Izhakiella isolated from Australian desert.</title>
        <authorList>
            <person name="Ji M."/>
        </authorList>
    </citation>
    <scope>NUCLEOTIDE SEQUENCE [LARGE SCALE GENOMIC DNA]</scope>
    <source>
        <strain evidence="9 10">D4N98</strain>
    </source>
</reference>
<evidence type="ECO:0000313" key="10">
    <source>
        <dbReference type="Proteomes" id="UP000190667"/>
    </source>
</evidence>
<dbReference type="OrthoDB" id="6520455at2"/>
<dbReference type="PANTHER" id="PTHR37011">
    <property type="entry name" value="POT FAMILY PEPTIDE TRANSPORT PROTEIN-RELATED"/>
    <property type="match status" value="1"/>
</dbReference>
<accession>A0A1S8YRM7</accession>
<keyword evidence="4" id="KW-0564">Palmitate</keyword>
<proteinExistence type="predicted"/>
<dbReference type="Pfam" id="PF06004">
    <property type="entry name" value="DUF903"/>
    <property type="match status" value="1"/>
</dbReference>
<evidence type="ECO:0000256" key="2">
    <source>
        <dbReference type="ARBA" id="ARBA00022729"/>
    </source>
</evidence>
<feature type="region of interest" description="Disordered" evidence="6">
    <location>
        <begin position="53"/>
        <end position="74"/>
    </location>
</feature>
<feature type="domain" description="Lipoprotein YgdI/YgdR-like SH3-like" evidence="8">
    <location>
        <begin position="27"/>
        <end position="70"/>
    </location>
</feature>
<dbReference type="InterPro" id="IPR010920">
    <property type="entry name" value="LSM_dom_sf"/>
</dbReference>
<evidence type="ECO:0000256" key="1">
    <source>
        <dbReference type="ARBA" id="ARBA00022475"/>
    </source>
</evidence>
<dbReference type="PROSITE" id="PS51257">
    <property type="entry name" value="PROKAR_LIPOPROTEIN"/>
    <property type="match status" value="1"/>
</dbReference>
<feature type="compositionally biased region" description="Polar residues" evidence="6">
    <location>
        <begin position="55"/>
        <end position="74"/>
    </location>
</feature>
<dbReference type="EMBL" id="MRUL01000002">
    <property type="protein sequence ID" value="OON41466.1"/>
    <property type="molecule type" value="Genomic_DNA"/>
</dbReference>
<dbReference type="Proteomes" id="UP000190667">
    <property type="component" value="Unassembled WGS sequence"/>
</dbReference>
<dbReference type="AlphaFoldDB" id="A0A1S8YRM7"/>
<evidence type="ECO:0000259" key="8">
    <source>
        <dbReference type="Pfam" id="PF06004"/>
    </source>
</evidence>
<dbReference type="InterPro" id="IPR047807">
    <property type="entry name" value="YgdI/YgdR-like_SH3-like"/>
</dbReference>
<evidence type="ECO:0000313" key="9">
    <source>
        <dbReference type="EMBL" id="OON41466.1"/>
    </source>
</evidence>
<dbReference type="InterPro" id="IPR010305">
    <property type="entry name" value="YgdI/YgdR-like"/>
</dbReference>
<evidence type="ECO:0000256" key="5">
    <source>
        <dbReference type="ARBA" id="ARBA00023288"/>
    </source>
</evidence>
<evidence type="ECO:0000256" key="3">
    <source>
        <dbReference type="ARBA" id="ARBA00023136"/>
    </source>
</evidence>
<dbReference type="RefSeq" id="WP_078001719.1">
    <property type="nucleotide sequence ID" value="NZ_MRUL01000002.1"/>
</dbReference>
<dbReference type="SUPFAM" id="SSF50182">
    <property type="entry name" value="Sm-like ribonucleoproteins"/>
    <property type="match status" value="1"/>
</dbReference>
<dbReference type="PANTHER" id="PTHR37011:SF2">
    <property type="entry name" value="LIPOPROTEIN"/>
    <property type="match status" value="1"/>
</dbReference>
<protein>
    <recommendedName>
        <fullName evidence="8">Lipoprotein YgdI/YgdR-like SH3-like domain-containing protein</fullName>
    </recommendedName>
</protein>
<feature type="signal peptide" evidence="7">
    <location>
        <begin position="1"/>
        <end position="21"/>
    </location>
</feature>
<evidence type="ECO:0000256" key="6">
    <source>
        <dbReference type="SAM" id="MobiDB-lite"/>
    </source>
</evidence>
<organism evidence="9 10">
    <name type="scientific">Izhakiella australiensis</name>
    <dbReference type="NCBI Taxonomy" id="1926881"/>
    <lineage>
        <taxon>Bacteria</taxon>
        <taxon>Pseudomonadati</taxon>
        <taxon>Pseudomonadota</taxon>
        <taxon>Gammaproteobacteria</taxon>
        <taxon>Enterobacterales</taxon>
        <taxon>Erwiniaceae</taxon>
        <taxon>Izhakiella</taxon>
    </lineage>
</organism>
<evidence type="ECO:0000256" key="7">
    <source>
        <dbReference type="SAM" id="SignalP"/>
    </source>
</evidence>
<comment type="caution">
    <text evidence="9">The sequence shown here is derived from an EMBL/GenBank/DDBJ whole genome shotgun (WGS) entry which is preliminary data.</text>
</comment>
<sequence>MKKIILLLSGVLLSATLTACASNAWMLHMKDGSSVVAQGKPEMDSTTHEVIYTDENGQQQAVNETDIQSMSRVN</sequence>
<keyword evidence="3" id="KW-0472">Membrane</keyword>
<keyword evidence="10" id="KW-1185">Reference proteome</keyword>